<dbReference type="GO" id="GO:0003924">
    <property type="term" value="F:GTPase activity"/>
    <property type="evidence" value="ECO:0007669"/>
    <property type="project" value="UniProtKB-UniRule"/>
</dbReference>
<dbReference type="GO" id="GO:0051258">
    <property type="term" value="P:protein polymerization"/>
    <property type="evidence" value="ECO:0007669"/>
    <property type="project" value="UniProtKB-UniRule"/>
</dbReference>
<dbReference type="KEGG" id="bsd:BLASA_2225"/>
<feature type="domain" description="Tubulin/FtsZ 2-layer sandwich" evidence="10">
    <location>
        <begin position="204"/>
        <end position="321"/>
    </location>
</feature>
<dbReference type="GO" id="GO:0043093">
    <property type="term" value="P:FtsZ-dependent cytokinesis"/>
    <property type="evidence" value="ECO:0007669"/>
    <property type="project" value="UniProtKB-UniRule"/>
</dbReference>
<dbReference type="Proteomes" id="UP000007517">
    <property type="component" value="Chromosome"/>
</dbReference>
<dbReference type="PANTHER" id="PTHR30314">
    <property type="entry name" value="CELL DIVISION PROTEIN FTSZ-RELATED"/>
    <property type="match status" value="1"/>
</dbReference>
<feature type="compositionally biased region" description="Polar residues" evidence="8">
    <location>
        <begin position="329"/>
        <end position="339"/>
    </location>
</feature>
<accession>H6RTS1</accession>
<feature type="binding site" evidence="5">
    <location>
        <begin position="105"/>
        <end position="107"/>
    </location>
    <ligand>
        <name>GTP</name>
        <dbReference type="ChEBI" id="CHEBI:37565"/>
    </ligand>
</feature>
<dbReference type="InterPro" id="IPR036525">
    <property type="entry name" value="Tubulin/FtsZ_GTPase_sf"/>
</dbReference>
<comment type="similarity">
    <text evidence="1 5 7">Belongs to the FtsZ family.</text>
</comment>
<evidence type="ECO:0000256" key="5">
    <source>
        <dbReference type="HAMAP-Rule" id="MF_00909"/>
    </source>
</evidence>
<evidence type="ECO:0000313" key="12">
    <source>
        <dbReference type="Proteomes" id="UP000007517"/>
    </source>
</evidence>
<keyword evidence="4 5" id="KW-0717">Septation</keyword>
<feature type="region of interest" description="Disordered" evidence="8">
    <location>
        <begin position="311"/>
        <end position="434"/>
    </location>
</feature>
<gene>
    <name evidence="5 11" type="primary">ftsZ</name>
    <name evidence="11" type="ordered locus">BLASA_2225</name>
</gene>
<organism evidence="11 12">
    <name type="scientific">Blastococcus saxobsidens (strain DD2)</name>
    <dbReference type="NCBI Taxonomy" id="1146883"/>
    <lineage>
        <taxon>Bacteria</taxon>
        <taxon>Bacillati</taxon>
        <taxon>Actinomycetota</taxon>
        <taxon>Actinomycetes</taxon>
        <taxon>Geodermatophilales</taxon>
        <taxon>Geodermatophilaceae</taxon>
        <taxon>Blastococcus</taxon>
    </lineage>
</organism>
<dbReference type="InterPro" id="IPR020805">
    <property type="entry name" value="Cell_div_FtsZ_CS"/>
</dbReference>
<feature type="domain" description="Tubulin/FtsZ GTPase" evidence="9">
    <location>
        <begin position="10"/>
        <end position="202"/>
    </location>
</feature>
<dbReference type="FunFam" id="3.40.50.1440:FF:000001">
    <property type="entry name" value="Cell division protein FtsZ"/>
    <property type="match status" value="1"/>
</dbReference>
<evidence type="ECO:0000256" key="3">
    <source>
        <dbReference type="ARBA" id="ARBA00023134"/>
    </source>
</evidence>
<dbReference type="InterPro" id="IPR018316">
    <property type="entry name" value="Tubulin/FtsZ_2-layer-sand-dom"/>
</dbReference>
<dbReference type="SMART" id="SM00865">
    <property type="entry name" value="Tubulin_C"/>
    <property type="match status" value="1"/>
</dbReference>
<keyword evidence="12" id="KW-1185">Reference proteome</keyword>
<dbReference type="InterPro" id="IPR000158">
    <property type="entry name" value="Cell_div_FtsZ"/>
</dbReference>
<dbReference type="eggNOG" id="COG0206">
    <property type="taxonomic scope" value="Bacteria"/>
</dbReference>
<dbReference type="GO" id="GO:0000917">
    <property type="term" value="P:division septum assembly"/>
    <property type="evidence" value="ECO:0007669"/>
    <property type="project" value="UniProtKB-KW"/>
</dbReference>
<dbReference type="PRINTS" id="PR00423">
    <property type="entry name" value="CELLDVISFTSZ"/>
</dbReference>
<dbReference type="InterPro" id="IPR045061">
    <property type="entry name" value="FtsZ/CetZ"/>
</dbReference>
<dbReference type="Pfam" id="PF12327">
    <property type="entry name" value="FtsZ_C"/>
    <property type="match status" value="1"/>
</dbReference>
<dbReference type="GO" id="GO:0005525">
    <property type="term" value="F:GTP binding"/>
    <property type="evidence" value="ECO:0007669"/>
    <property type="project" value="UniProtKB-UniRule"/>
</dbReference>
<dbReference type="SUPFAM" id="SSF55307">
    <property type="entry name" value="Tubulin C-terminal domain-like"/>
    <property type="match status" value="1"/>
</dbReference>
<evidence type="ECO:0000313" key="11">
    <source>
        <dbReference type="EMBL" id="CCG03131.1"/>
    </source>
</evidence>
<dbReference type="InterPro" id="IPR008280">
    <property type="entry name" value="Tub_FtsZ_C"/>
</dbReference>
<keyword evidence="5" id="KW-0963">Cytoplasm</keyword>
<dbReference type="PROSITE" id="PS01134">
    <property type="entry name" value="FTSZ_1"/>
    <property type="match status" value="1"/>
</dbReference>
<reference evidence="12" key="2">
    <citation type="submission" date="2012-02" db="EMBL/GenBank/DDBJ databases">
        <title>Complete genome sequence of Blastococcus saxobsidens strain DD2.</title>
        <authorList>
            <person name="Genoscope."/>
        </authorList>
    </citation>
    <scope>NUCLEOTIDE SEQUENCE [LARGE SCALE GENOMIC DNA]</scope>
    <source>
        <strain evidence="12">DD2</strain>
    </source>
</reference>
<reference evidence="11 12" key="1">
    <citation type="journal article" date="2012" name="J. Bacteriol.">
        <title>Genome Sequence of Blastococcus saxobsidens DD2, a Stone-Inhabiting Bacterium.</title>
        <authorList>
            <person name="Chouaia B."/>
            <person name="Crotti E."/>
            <person name="Brusetti L."/>
            <person name="Daffonchio D."/>
            <person name="Essoussi I."/>
            <person name="Nouioui I."/>
            <person name="Sbissi I."/>
            <person name="Ghodhbane-Gtari F."/>
            <person name="Gtari M."/>
            <person name="Vacherie B."/>
            <person name="Barbe V."/>
            <person name="Medigue C."/>
            <person name="Gury J."/>
            <person name="Pujic P."/>
            <person name="Normand P."/>
        </authorList>
    </citation>
    <scope>NUCLEOTIDE SEQUENCE [LARGE SCALE GENOMIC DNA]</scope>
    <source>
        <strain evidence="11 12">DD2</strain>
    </source>
</reference>
<feature type="binding site" evidence="5">
    <location>
        <begin position="18"/>
        <end position="22"/>
    </location>
    <ligand>
        <name>GTP</name>
        <dbReference type="ChEBI" id="CHEBI:37565"/>
    </ligand>
</feature>
<dbReference type="EMBL" id="FO117623">
    <property type="protein sequence ID" value="CCG03131.1"/>
    <property type="molecule type" value="Genomic_DNA"/>
</dbReference>
<dbReference type="PANTHER" id="PTHR30314:SF3">
    <property type="entry name" value="MITOCHONDRIAL DIVISION PROTEIN FSZA"/>
    <property type="match status" value="1"/>
</dbReference>
<dbReference type="HAMAP" id="MF_00909">
    <property type="entry name" value="FtsZ"/>
    <property type="match status" value="1"/>
</dbReference>
<dbReference type="InterPro" id="IPR037103">
    <property type="entry name" value="Tubulin/FtsZ-like_C"/>
</dbReference>
<dbReference type="CDD" id="cd02201">
    <property type="entry name" value="FtsZ_type1"/>
    <property type="match status" value="1"/>
</dbReference>
<evidence type="ECO:0000256" key="4">
    <source>
        <dbReference type="ARBA" id="ARBA00023210"/>
    </source>
</evidence>
<dbReference type="InterPro" id="IPR003008">
    <property type="entry name" value="Tubulin_FtsZ_GTPase"/>
</dbReference>
<dbReference type="SMART" id="SM00864">
    <property type="entry name" value="Tubulin"/>
    <property type="match status" value="1"/>
</dbReference>
<feature type="compositionally biased region" description="Pro residues" evidence="8">
    <location>
        <begin position="401"/>
        <end position="410"/>
    </location>
</feature>
<dbReference type="RefSeq" id="WP_014376014.1">
    <property type="nucleotide sequence ID" value="NC_016943.1"/>
</dbReference>
<evidence type="ECO:0000256" key="8">
    <source>
        <dbReference type="SAM" id="MobiDB-lite"/>
    </source>
</evidence>
<evidence type="ECO:0000256" key="7">
    <source>
        <dbReference type="RuleBase" id="RU000631"/>
    </source>
</evidence>
<evidence type="ECO:0000256" key="6">
    <source>
        <dbReference type="NCBIfam" id="TIGR00065"/>
    </source>
</evidence>
<feature type="binding site" evidence="5">
    <location>
        <position position="184"/>
    </location>
    <ligand>
        <name>GTP</name>
        <dbReference type="ChEBI" id="CHEBI:37565"/>
    </ligand>
</feature>
<dbReference type="OrthoDB" id="9813375at2"/>
<evidence type="ECO:0000259" key="10">
    <source>
        <dbReference type="SMART" id="SM00865"/>
    </source>
</evidence>
<dbReference type="STRING" id="1146883.BLASA_2225"/>
<comment type="subunit">
    <text evidence="5">Homodimer. Polymerizes to form a dynamic ring structure in a strictly GTP-dependent manner. Interacts directly with several other division proteins.</text>
</comment>
<dbReference type="GO" id="GO:0032153">
    <property type="term" value="C:cell division site"/>
    <property type="evidence" value="ECO:0007669"/>
    <property type="project" value="UniProtKB-UniRule"/>
</dbReference>
<feature type="binding site" evidence="5">
    <location>
        <position position="140"/>
    </location>
    <ligand>
        <name>GTP</name>
        <dbReference type="ChEBI" id="CHEBI:37565"/>
    </ligand>
</feature>
<dbReference type="SUPFAM" id="SSF52490">
    <property type="entry name" value="Tubulin nucleotide-binding domain-like"/>
    <property type="match status" value="1"/>
</dbReference>
<name>H6RTS1_BLASD</name>
<evidence type="ECO:0000256" key="2">
    <source>
        <dbReference type="ARBA" id="ARBA00022741"/>
    </source>
</evidence>
<sequence length="434" mass="43849">MTPPHNYLAVIKVVGIGGGGVNAVNRMIEVGLKGVEFIAINTDAQALLMSDADVKLDVGRELTRGLGAGAQPDVGRQAAEDHREEIEEVLKGADMVFVTAGEGGGTGTGGAPVVASIARKLGALTIGVVTRPFSFEGKRRAVQAESGIEELRNECDTLIVIPNDRLLQLGDRNVSVMDAFRTADQVLLSGVQGITDLITTPGLINLDFADVKSVMSGAGSALMGIGSARGDNRALLAAEQAIASPLLEASMEGAHGVLLSISGGSDLGLFEINEAASLVSDAAHADANIIFGAVIDDALGDEVRVTVIAAGFDGGRPGSRKETAGAGMGTTSGQLSTGGASPFAAHRRPVAPPPVAAPPVAAAPPAAAQPPEAPVSGERLAQSPPGAAAGRPAAGGGLTVPPLPPIPGPPANGRRPLSNEDFEEELDIPEFLKG</sequence>
<evidence type="ECO:0000256" key="1">
    <source>
        <dbReference type="ARBA" id="ARBA00009690"/>
    </source>
</evidence>
<dbReference type="GO" id="GO:0005737">
    <property type="term" value="C:cytoplasm"/>
    <property type="evidence" value="ECO:0007669"/>
    <property type="project" value="UniProtKB-SubCell"/>
</dbReference>
<dbReference type="Gene3D" id="3.30.1330.20">
    <property type="entry name" value="Tubulin/FtsZ, C-terminal domain"/>
    <property type="match status" value="1"/>
</dbReference>
<dbReference type="InterPro" id="IPR024757">
    <property type="entry name" value="FtsZ_C"/>
</dbReference>
<keyword evidence="5 7" id="KW-0131">Cell cycle</keyword>
<evidence type="ECO:0000259" key="9">
    <source>
        <dbReference type="SMART" id="SM00864"/>
    </source>
</evidence>
<dbReference type="Gene3D" id="3.40.50.1440">
    <property type="entry name" value="Tubulin/FtsZ, GTPase domain"/>
    <property type="match status" value="1"/>
</dbReference>
<feature type="binding site" evidence="5">
    <location>
        <position position="136"/>
    </location>
    <ligand>
        <name>GTP</name>
        <dbReference type="ChEBI" id="CHEBI:37565"/>
    </ligand>
</feature>
<dbReference type="AlphaFoldDB" id="H6RTS1"/>
<dbReference type="HOGENOM" id="CLU_024865_2_1_11"/>
<keyword evidence="3 5" id="KW-0342">GTP-binding</keyword>
<proteinExistence type="inferred from homology"/>
<protein>
    <recommendedName>
        <fullName evidence="5 6">Cell division protein FtsZ</fullName>
    </recommendedName>
</protein>
<dbReference type="PROSITE" id="PS01135">
    <property type="entry name" value="FTSZ_2"/>
    <property type="match status" value="1"/>
</dbReference>
<dbReference type="NCBIfam" id="TIGR00065">
    <property type="entry name" value="ftsZ"/>
    <property type="match status" value="1"/>
</dbReference>
<keyword evidence="2 5" id="KW-0547">Nucleotide-binding</keyword>
<keyword evidence="5 7" id="KW-0132">Cell division</keyword>
<comment type="function">
    <text evidence="5 7">Essential cell division protein that forms a contractile ring structure (Z ring) at the future cell division site. The regulation of the ring assembly controls the timing and the location of cell division. One of the functions of the FtsZ ring is to recruit other cell division proteins to the septum to produce a new cell wall between the dividing cells. Binds GTP and shows GTPase activity.</text>
</comment>
<dbReference type="Pfam" id="PF00091">
    <property type="entry name" value="Tubulin"/>
    <property type="match status" value="1"/>
</dbReference>
<comment type="subcellular location">
    <subcellularLocation>
        <location evidence="5">Cytoplasm</location>
    </subcellularLocation>
    <text evidence="5">Assembles at midcell at the inner surface of the cytoplasmic membrane.</text>
</comment>